<dbReference type="Proteomes" id="UP000463138">
    <property type="component" value="Unassembled WGS sequence"/>
</dbReference>
<dbReference type="InterPro" id="IPR000825">
    <property type="entry name" value="SUF_FeS_clus_asmbl_SufBD_core"/>
</dbReference>
<proteinExistence type="inferred from homology"/>
<dbReference type="PANTHER" id="PTHR43575">
    <property type="entry name" value="PROTEIN ABCI7, CHLOROPLASTIC"/>
    <property type="match status" value="1"/>
</dbReference>
<dbReference type="OrthoDB" id="9768262at2"/>
<feature type="domain" description="SUF system FeS cluster assembly SufBD N-terminal" evidence="3">
    <location>
        <begin position="14"/>
        <end position="159"/>
    </location>
</feature>
<dbReference type="AlphaFoldDB" id="A0A7V7GWQ6"/>
<evidence type="ECO:0000259" key="3">
    <source>
        <dbReference type="Pfam" id="PF19295"/>
    </source>
</evidence>
<feature type="domain" description="SUF system FeS cluster assembly SufBD core" evidence="2">
    <location>
        <begin position="170"/>
        <end position="398"/>
    </location>
</feature>
<comment type="similarity">
    <text evidence="1">Belongs to the iron-sulfur cluster assembly SufBD family.</text>
</comment>
<dbReference type="InterPro" id="IPR055346">
    <property type="entry name" value="Fe-S_cluster_assembly_SufBD"/>
</dbReference>
<sequence length="436" mass="48578">MTDFQRHALALAEQQSSPEWLAPLREQGAARWAATAWPTRKTEMWKYTPLTPLQNDCPSQWAVKPSGDWQQGIEPIEELDATRLVFINGQFSAEHSSALPDGVVRFADADAAQSELIKQHLGKVVDAERHLFAALSNAWAADGILVHVAAGQKLAKPVYVLNVSTPEAEPAVSNQRLLMVLDDNSQAEVIEHFLSSTEQQNGFVNTLTEVVVGANAQVQHYRINLEQEDLLHVGGVHVDLHRSSRFYGFTLAQGSRLKRIDYQVNHRGEGAHLELHGVYLPRNKQLIDYHTNVEHCVPHCTTNEVFRGIVGDASKAVFNGRIHIHPQAQKTLAELSNKNLLTSHQAEINTKPELEIYADDVRCAHGATISQLDQTSLFYLQSRGVSKADAMSMLSFGFINELLNDVPEPAIQHYLRPRLAALFGREDTELGQLAYE</sequence>
<dbReference type="PANTHER" id="PTHR43575:SF1">
    <property type="entry name" value="PROTEIN ABCI7, CHLOROPLASTIC"/>
    <property type="match status" value="1"/>
</dbReference>
<dbReference type="Pfam" id="PF01458">
    <property type="entry name" value="SUFBD_core"/>
    <property type="match status" value="1"/>
</dbReference>
<organism evidence="4 5">
    <name type="scientific">Halopseudomonas laoshanensis</name>
    <dbReference type="NCBI Taxonomy" id="2268758"/>
    <lineage>
        <taxon>Bacteria</taxon>
        <taxon>Pseudomonadati</taxon>
        <taxon>Pseudomonadota</taxon>
        <taxon>Gammaproteobacteria</taxon>
        <taxon>Pseudomonadales</taxon>
        <taxon>Pseudomonadaceae</taxon>
        <taxon>Halopseudomonas</taxon>
    </lineage>
</organism>
<dbReference type="InterPro" id="IPR011542">
    <property type="entry name" value="SUF_FeS_clus_asmbl_SufD"/>
</dbReference>
<dbReference type="GO" id="GO:0016226">
    <property type="term" value="P:iron-sulfur cluster assembly"/>
    <property type="evidence" value="ECO:0007669"/>
    <property type="project" value="InterPro"/>
</dbReference>
<keyword evidence="5" id="KW-1185">Reference proteome</keyword>
<dbReference type="SUPFAM" id="SSF101960">
    <property type="entry name" value="Stabilizer of iron transporter SufD"/>
    <property type="match status" value="1"/>
</dbReference>
<evidence type="ECO:0000259" key="2">
    <source>
        <dbReference type="Pfam" id="PF01458"/>
    </source>
</evidence>
<dbReference type="InterPro" id="IPR037284">
    <property type="entry name" value="SUF_FeS_clus_asmbl_SufBD_sf"/>
</dbReference>
<dbReference type="NCBIfam" id="TIGR01981">
    <property type="entry name" value="sufD"/>
    <property type="match status" value="1"/>
</dbReference>
<name>A0A7V7GWQ6_9GAMM</name>
<dbReference type="Pfam" id="PF19295">
    <property type="entry name" value="SufBD_N"/>
    <property type="match status" value="1"/>
</dbReference>
<comment type="caution">
    <text evidence="4">The sequence shown here is derived from an EMBL/GenBank/DDBJ whole genome shotgun (WGS) entry which is preliminary data.</text>
</comment>
<dbReference type="EMBL" id="QOVF01000001">
    <property type="protein sequence ID" value="KAA0696800.1"/>
    <property type="molecule type" value="Genomic_DNA"/>
</dbReference>
<dbReference type="RefSeq" id="WP_149331732.1">
    <property type="nucleotide sequence ID" value="NZ_QOVF01000001.1"/>
</dbReference>
<evidence type="ECO:0000313" key="5">
    <source>
        <dbReference type="Proteomes" id="UP000463138"/>
    </source>
</evidence>
<reference evidence="4 5" key="1">
    <citation type="submission" date="2018-07" db="EMBL/GenBank/DDBJ databases">
        <title>Pseudomonas laoshanensis sp. nov., isolated from soil.</title>
        <authorList>
            <person name="Sun J."/>
            <person name="Yu L."/>
            <person name="Wang M."/>
            <person name="Zhang C."/>
        </authorList>
    </citation>
    <scope>NUCLEOTIDE SEQUENCE [LARGE SCALE GENOMIC DNA]</scope>
    <source>
        <strain evidence="4 5">Y22</strain>
    </source>
</reference>
<evidence type="ECO:0000313" key="4">
    <source>
        <dbReference type="EMBL" id="KAA0696800.1"/>
    </source>
</evidence>
<accession>A0A7V7GWQ6</accession>
<protein>
    <submittedName>
        <fullName evidence="4">Fe-S cluster assembly protein SufD</fullName>
    </submittedName>
</protein>
<dbReference type="InterPro" id="IPR045595">
    <property type="entry name" value="SufBD_N"/>
</dbReference>
<evidence type="ECO:0000256" key="1">
    <source>
        <dbReference type="ARBA" id="ARBA00043967"/>
    </source>
</evidence>
<gene>
    <name evidence="4" type="primary">sufD</name>
    <name evidence="4" type="ORF">DT594_05640</name>
</gene>